<evidence type="ECO:0000259" key="5">
    <source>
        <dbReference type="Pfam" id="PF12867"/>
    </source>
</evidence>
<proteinExistence type="inferred from homology"/>
<name>A0ABP9CP44_9FLAO</name>
<keyword evidence="2" id="KW-0479">Metal-binding</keyword>
<dbReference type="SUPFAM" id="SSF109854">
    <property type="entry name" value="DinB/YfiT-like putative metalloenzymes"/>
    <property type="match status" value="1"/>
</dbReference>
<evidence type="ECO:0000256" key="2">
    <source>
        <dbReference type="ARBA" id="ARBA00022723"/>
    </source>
</evidence>
<dbReference type="Pfam" id="PF12867">
    <property type="entry name" value="DinB_2"/>
    <property type="match status" value="1"/>
</dbReference>
<gene>
    <name evidence="6" type="primary">bstA</name>
    <name evidence="6" type="ORF">GCM10023330_24580</name>
</gene>
<evidence type="ECO:0000313" key="7">
    <source>
        <dbReference type="Proteomes" id="UP001501433"/>
    </source>
</evidence>
<dbReference type="RefSeq" id="WP_345277288.1">
    <property type="nucleotide sequence ID" value="NZ_BAABJW010000004.1"/>
</dbReference>
<dbReference type="InterPro" id="IPR034660">
    <property type="entry name" value="DinB/YfiT-like"/>
</dbReference>
<reference evidence="7" key="1">
    <citation type="journal article" date="2019" name="Int. J. Syst. Evol. Microbiol.">
        <title>The Global Catalogue of Microorganisms (GCM) 10K type strain sequencing project: providing services to taxonomists for standard genome sequencing and annotation.</title>
        <authorList>
            <consortium name="The Broad Institute Genomics Platform"/>
            <consortium name="The Broad Institute Genome Sequencing Center for Infectious Disease"/>
            <person name="Wu L."/>
            <person name="Ma J."/>
        </authorList>
    </citation>
    <scope>NUCLEOTIDE SEQUENCE [LARGE SCALE GENOMIC DNA]</scope>
    <source>
        <strain evidence="7">JCM 18325</strain>
    </source>
</reference>
<sequence length="181" mass="21495">MTNQELQKLKYPIGKFDCPSNISMQHIESWISILEHFPDRLEKLVLNLSDEQLNMPYRPGGWTVRQVVHHLSDSHHHSYARFKWALTEDKPVIKAYYEDRWAELFDAKKAPINMSLLHLRAIHFKLVYLLKGLSDEDLNKSFIHPETNSEVVLKNNVGMYAWHSSHHYAHIEHLIKRNNWF</sequence>
<dbReference type="HAMAP" id="MF_01256">
    <property type="entry name" value="YfiT_hydrol"/>
    <property type="match status" value="1"/>
</dbReference>
<dbReference type="InterPro" id="IPR023774">
    <property type="entry name" value="Put_metal_dep_hydrolase_YfiT"/>
</dbReference>
<evidence type="ECO:0000256" key="1">
    <source>
        <dbReference type="ARBA" id="ARBA00022490"/>
    </source>
</evidence>
<keyword evidence="1" id="KW-0963">Cytoplasm</keyword>
<dbReference type="GO" id="GO:0016740">
    <property type="term" value="F:transferase activity"/>
    <property type="evidence" value="ECO:0007669"/>
    <property type="project" value="UniProtKB-KW"/>
</dbReference>
<comment type="caution">
    <text evidence="6">The sequence shown here is derived from an EMBL/GenBank/DDBJ whole genome shotgun (WGS) entry which is preliminary data.</text>
</comment>
<dbReference type="Proteomes" id="UP001501433">
    <property type="component" value="Unassembled WGS sequence"/>
</dbReference>
<keyword evidence="4" id="KW-0862">Zinc</keyword>
<keyword evidence="3" id="KW-0378">Hydrolase</keyword>
<accession>A0ABP9CP44</accession>
<dbReference type="InterPro" id="IPR024775">
    <property type="entry name" value="DinB-like"/>
</dbReference>
<dbReference type="NCBIfam" id="NF009807">
    <property type="entry name" value="PRK13291.1"/>
    <property type="match status" value="1"/>
</dbReference>
<feature type="domain" description="DinB-like" evidence="5">
    <location>
        <begin position="34"/>
        <end position="171"/>
    </location>
</feature>
<evidence type="ECO:0000256" key="4">
    <source>
        <dbReference type="ARBA" id="ARBA00022833"/>
    </source>
</evidence>
<dbReference type="EMBL" id="BAABJW010000004">
    <property type="protein sequence ID" value="GAA4815546.1"/>
    <property type="molecule type" value="Genomic_DNA"/>
</dbReference>
<organism evidence="6 7">
    <name type="scientific">Litoribaculum gwangyangense</name>
    <dbReference type="NCBI Taxonomy" id="1130722"/>
    <lineage>
        <taxon>Bacteria</taxon>
        <taxon>Pseudomonadati</taxon>
        <taxon>Bacteroidota</taxon>
        <taxon>Flavobacteriia</taxon>
        <taxon>Flavobacteriales</taxon>
        <taxon>Flavobacteriaceae</taxon>
        <taxon>Litoribaculum</taxon>
    </lineage>
</organism>
<protein>
    <submittedName>
        <fullName evidence="6">Bacillithiol transferase BstA</fullName>
    </submittedName>
</protein>
<dbReference type="Gene3D" id="1.20.120.450">
    <property type="entry name" value="dinb family like domain"/>
    <property type="match status" value="1"/>
</dbReference>
<keyword evidence="7" id="KW-1185">Reference proteome</keyword>
<evidence type="ECO:0000256" key="3">
    <source>
        <dbReference type="ARBA" id="ARBA00022801"/>
    </source>
</evidence>
<keyword evidence="6" id="KW-0808">Transferase</keyword>
<evidence type="ECO:0000313" key="6">
    <source>
        <dbReference type="EMBL" id="GAA4815546.1"/>
    </source>
</evidence>